<sequence length="360" mass="39179">MGSSASARKVVASSEGELQRLASGRGVAQEGVEDLDPRREEDRVQESVSSGRGCISLPPPPALQDQPGRRPHVKDVVEVFKDSGTGSNNTPSTLCSDSGTGNCNLTYHERREEAGNLAIVPIPVFTRQQYRVVTPTSAARHTHRVRRICSSASARAASATRPHNHPQNAQDMASGSPPSNVVTGRRHSWCCPQDGLDAKQYRTQSTQTFKSPKNGDSAELSPQHPPGGQRCDHREPHHLHDHEHLPPFSDLGPSHDGRRPRGADDYPALSPRDLPELYVPRPGGDHVIDLDDDPVFVVASAVSHLSRLGEGERARGESAFPFPCPANSPALPPRRAEAVERQRRHTGDSPHKQPSTATRW</sequence>
<feature type="region of interest" description="Disordered" evidence="1">
    <location>
        <begin position="152"/>
        <end position="188"/>
    </location>
</feature>
<organism evidence="2 3">
    <name type="scientific">Penaeus vannamei</name>
    <name type="common">Whiteleg shrimp</name>
    <name type="synonym">Litopenaeus vannamei</name>
    <dbReference type="NCBI Taxonomy" id="6689"/>
    <lineage>
        <taxon>Eukaryota</taxon>
        <taxon>Metazoa</taxon>
        <taxon>Ecdysozoa</taxon>
        <taxon>Arthropoda</taxon>
        <taxon>Crustacea</taxon>
        <taxon>Multicrustacea</taxon>
        <taxon>Malacostraca</taxon>
        <taxon>Eumalacostraca</taxon>
        <taxon>Eucarida</taxon>
        <taxon>Decapoda</taxon>
        <taxon>Dendrobranchiata</taxon>
        <taxon>Penaeoidea</taxon>
        <taxon>Penaeidae</taxon>
        <taxon>Penaeus</taxon>
    </lineage>
</organism>
<reference evidence="2 3" key="2">
    <citation type="submission" date="2019-01" db="EMBL/GenBank/DDBJ databases">
        <title>The decoding of complex shrimp genome reveals the adaptation for benthos swimmer, frequently molting mechanism and breeding impact on genome.</title>
        <authorList>
            <person name="Sun Y."/>
            <person name="Gao Y."/>
            <person name="Yu Y."/>
        </authorList>
    </citation>
    <scope>NUCLEOTIDE SEQUENCE [LARGE SCALE GENOMIC DNA]</scope>
    <source>
        <tissue evidence="2">Muscle</tissue>
    </source>
</reference>
<feature type="compositionally biased region" description="Low complexity" evidence="1">
    <location>
        <begin position="152"/>
        <end position="161"/>
    </location>
</feature>
<gene>
    <name evidence="2" type="ORF">C7M84_008373</name>
</gene>
<feature type="compositionally biased region" description="Pro residues" evidence="1">
    <location>
        <begin position="322"/>
        <end position="332"/>
    </location>
</feature>
<feature type="region of interest" description="Disordered" evidence="1">
    <location>
        <begin position="1"/>
        <end position="71"/>
    </location>
</feature>
<accession>A0A423T9Q8</accession>
<comment type="caution">
    <text evidence="2">The sequence shown here is derived from an EMBL/GenBank/DDBJ whole genome shotgun (WGS) entry which is preliminary data.</text>
</comment>
<feature type="compositionally biased region" description="Polar residues" evidence="1">
    <location>
        <begin position="165"/>
        <end position="182"/>
    </location>
</feature>
<feature type="compositionally biased region" description="Basic and acidic residues" evidence="1">
    <location>
        <begin position="334"/>
        <end position="351"/>
    </location>
</feature>
<dbReference type="AlphaFoldDB" id="A0A423T9Q8"/>
<feature type="region of interest" description="Disordered" evidence="1">
    <location>
        <begin position="313"/>
        <end position="360"/>
    </location>
</feature>
<evidence type="ECO:0000256" key="1">
    <source>
        <dbReference type="SAM" id="MobiDB-lite"/>
    </source>
</evidence>
<dbReference type="Proteomes" id="UP000283509">
    <property type="component" value="Unassembled WGS sequence"/>
</dbReference>
<feature type="region of interest" description="Disordered" evidence="1">
    <location>
        <begin position="204"/>
        <end position="275"/>
    </location>
</feature>
<feature type="compositionally biased region" description="Basic and acidic residues" evidence="1">
    <location>
        <begin position="253"/>
        <end position="264"/>
    </location>
</feature>
<feature type="compositionally biased region" description="Basic and acidic residues" evidence="1">
    <location>
        <begin position="230"/>
        <end position="245"/>
    </location>
</feature>
<feature type="compositionally biased region" description="Basic and acidic residues" evidence="1">
    <location>
        <begin position="35"/>
        <end position="45"/>
    </location>
</feature>
<feature type="compositionally biased region" description="Low complexity" evidence="1">
    <location>
        <begin position="1"/>
        <end position="14"/>
    </location>
</feature>
<reference evidence="2 3" key="1">
    <citation type="submission" date="2018-04" db="EMBL/GenBank/DDBJ databases">
        <authorList>
            <person name="Zhang X."/>
            <person name="Yuan J."/>
            <person name="Li F."/>
            <person name="Xiang J."/>
        </authorList>
    </citation>
    <scope>NUCLEOTIDE SEQUENCE [LARGE SCALE GENOMIC DNA]</scope>
    <source>
        <tissue evidence="2">Muscle</tissue>
    </source>
</reference>
<proteinExistence type="predicted"/>
<evidence type="ECO:0000313" key="2">
    <source>
        <dbReference type="EMBL" id="ROT73200.1"/>
    </source>
</evidence>
<dbReference type="EMBL" id="QCYY01002054">
    <property type="protein sequence ID" value="ROT73200.1"/>
    <property type="molecule type" value="Genomic_DNA"/>
</dbReference>
<protein>
    <submittedName>
        <fullName evidence="2">Uncharacterized protein</fullName>
    </submittedName>
</protein>
<dbReference type="OrthoDB" id="5959154at2759"/>
<keyword evidence="3" id="KW-1185">Reference proteome</keyword>
<name>A0A423T9Q8_PENVA</name>
<evidence type="ECO:0000313" key="3">
    <source>
        <dbReference type="Proteomes" id="UP000283509"/>
    </source>
</evidence>